<dbReference type="RefSeq" id="WP_189488828.1">
    <property type="nucleotide sequence ID" value="NZ_BMZB01000007.1"/>
</dbReference>
<dbReference type="Gene3D" id="2.60.120.200">
    <property type="match status" value="1"/>
</dbReference>
<dbReference type="AlphaFoldDB" id="A0A918QGE3"/>
<evidence type="ECO:0000313" key="9">
    <source>
        <dbReference type="EMBL" id="GGZ44369.1"/>
    </source>
</evidence>
<dbReference type="SUPFAM" id="SSF75005">
    <property type="entry name" value="Arabinanase/levansucrase/invertase"/>
    <property type="match status" value="1"/>
</dbReference>
<evidence type="ECO:0000256" key="7">
    <source>
        <dbReference type="SAM" id="SignalP"/>
    </source>
</evidence>
<reference evidence="9" key="1">
    <citation type="journal article" date="2014" name="Int. J. Syst. Evol. Microbiol.">
        <title>Complete genome sequence of Corynebacterium casei LMG S-19264T (=DSM 44701T), isolated from a smear-ripened cheese.</title>
        <authorList>
            <consortium name="US DOE Joint Genome Institute (JGI-PGF)"/>
            <person name="Walter F."/>
            <person name="Albersmeier A."/>
            <person name="Kalinowski J."/>
            <person name="Ruckert C."/>
        </authorList>
    </citation>
    <scope>NUCLEOTIDE SEQUENCE</scope>
    <source>
        <strain evidence="9">KCTC 32296</strain>
    </source>
</reference>
<evidence type="ECO:0000256" key="1">
    <source>
        <dbReference type="ARBA" id="ARBA00009865"/>
    </source>
</evidence>
<dbReference type="GO" id="GO:0004553">
    <property type="term" value="F:hydrolase activity, hydrolyzing O-glycosyl compounds"/>
    <property type="evidence" value="ECO:0007669"/>
    <property type="project" value="InterPro"/>
</dbReference>
<dbReference type="SUPFAM" id="SSF49899">
    <property type="entry name" value="Concanavalin A-like lectins/glucanases"/>
    <property type="match status" value="1"/>
</dbReference>
<keyword evidence="7" id="KW-0732">Signal</keyword>
<reference evidence="9" key="2">
    <citation type="submission" date="2020-09" db="EMBL/GenBank/DDBJ databases">
        <authorList>
            <person name="Sun Q."/>
            <person name="Kim S."/>
        </authorList>
    </citation>
    <scope>NUCLEOTIDE SEQUENCE</scope>
    <source>
        <strain evidence="9">KCTC 32296</strain>
    </source>
</reference>
<evidence type="ECO:0000256" key="5">
    <source>
        <dbReference type="PIRSR" id="PIRSR606710-2"/>
    </source>
</evidence>
<feature type="domain" description="Beta-xylosidase C-terminal Concanavalin A-like" evidence="8">
    <location>
        <begin position="377"/>
        <end position="556"/>
    </location>
</feature>
<dbReference type="EMBL" id="BMZB01000007">
    <property type="protein sequence ID" value="GGZ44369.1"/>
    <property type="molecule type" value="Genomic_DNA"/>
</dbReference>
<evidence type="ECO:0000256" key="2">
    <source>
        <dbReference type="ARBA" id="ARBA00022801"/>
    </source>
</evidence>
<comment type="similarity">
    <text evidence="1 6">Belongs to the glycosyl hydrolase 43 family.</text>
</comment>
<dbReference type="InterPro" id="IPR013320">
    <property type="entry name" value="ConA-like_dom_sf"/>
</dbReference>
<sequence>MKNLILRGISLSAALLSSATCAYAGDARFSVFEYNGTRQESAIAKPAADQYINPILSGYYPDPSITRVGDDYYLVNSSFAHYPGLPVFHSKDLVNWTQIANAINRPSQLNFDNLGTSRGVFAPDISHHDGTFYIVNTCVDCGGNFVITATDPKGPWSEPVWFEFEGIDPSIFWDKDGKAYMVNNGAPNEPPRYDGHRAIWVQEFDPKTLKMVGPRTQIVNGGVDITQKPSWIEGPHLINKDGYYYLTAAEGGTGDQHSQVVFRAPAITGPFVPFEGNPILSQRTLDPARTNPVTSAGHAKLVQTQNGDWWATFLATRPYGPDLYNIGRETFLLPVKWDNGWPMILEGGKRIPFTAAKPNLPVGPKPAVPMNGDFAYKDEFDTLSPAWVGIRTPRTAFYNLDKGDLVLKAQTEAIGDKKGAPSFLGRRQQHHIATVTTAVTYMPEKDGDRAGLIATQSDDAYLFFGLTQMAGQTVIALNIRQSASDPVAGKRLIMAQIPHKAKSPVYLKITANGGTFDLAYALKKGEWVTIRKGLDATFLSTRKAGGFVGTLIGPYNEAAK</sequence>
<dbReference type="PANTHER" id="PTHR42812">
    <property type="entry name" value="BETA-XYLOSIDASE"/>
    <property type="match status" value="1"/>
</dbReference>
<dbReference type="GO" id="GO:0005975">
    <property type="term" value="P:carbohydrate metabolic process"/>
    <property type="evidence" value="ECO:0007669"/>
    <property type="project" value="InterPro"/>
</dbReference>
<dbReference type="Pfam" id="PF17851">
    <property type="entry name" value="GH43_C2"/>
    <property type="match status" value="1"/>
</dbReference>
<feature type="active site" description="Proton donor" evidence="4">
    <location>
        <position position="233"/>
    </location>
</feature>
<feature type="active site" description="Proton acceptor" evidence="4">
    <location>
        <position position="62"/>
    </location>
</feature>
<evidence type="ECO:0000256" key="6">
    <source>
        <dbReference type="RuleBase" id="RU361187"/>
    </source>
</evidence>
<organism evidence="9 10">
    <name type="scientific">Asticcacaulis endophyticus</name>
    <dbReference type="NCBI Taxonomy" id="1395890"/>
    <lineage>
        <taxon>Bacteria</taxon>
        <taxon>Pseudomonadati</taxon>
        <taxon>Pseudomonadota</taxon>
        <taxon>Alphaproteobacteria</taxon>
        <taxon>Caulobacterales</taxon>
        <taxon>Caulobacteraceae</taxon>
        <taxon>Asticcacaulis</taxon>
    </lineage>
</organism>
<evidence type="ECO:0000256" key="4">
    <source>
        <dbReference type="PIRSR" id="PIRSR606710-1"/>
    </source>
</evidence>
<dbReference type="Proteomes" id="UP000662572">
    <property type="component" value="Unassembled WGS sequence"/>
</dbReference>
<keyword evidence="3 6" id="KW-0326">Glycosidase</keyword>
<accession>A0A918QGE3</accession>
<dbReference type="CDD" id="cd18617">
    <property type="entry name" value="GH43_XynB-like"/>
    <property type="match status" value="1"/>
</dbReference>
<dbReference type="Pfam" id="PF04616">
    <property type="entry name" value="Glyco_hydro_43"/>
    <property type="match status" value="1"/>
</dbReference>
<dbReference type="Gene3D" id="2.115.10.20">
    <property type="entry name" value="Glycosyl hydrolase domain, family 43"/>
    <property type="match status" value="1"/>
</dbReference>
<dbReference type="PANTHER" id="PTHR42812:SF12">
    <property type="entry name" value="BETA-XYLOSIDASE-RELATED"/>
    <property type="match status" value="1"/>
</dbReference>
<evidence type="ECO:0000256" key="3">
    <source>
        <dbReference type="ARBA" id="ARBA00023295"/>
    </source>
</evidence>
<evidence type="ECO:0000313" key="10">
    <source>
        <dbReference type="Proteomes" id="UP000662572"/>
    </source>
</evidence>
<proteinExistence type="inferred from homology"/>
<feature type="chain" id="PRO_5037311154" evidence="7">
    <location>
        <begin position="25"/>
        <end position="560"/>
    </location>
</feature>
<protein>
    <submittedName>
        <fullName evidence="9">Glycoside hydrolase 43 family protein</fullName>
    </submittedName>
</protein>
<dbReference type="InterPro" id="IPR006710">
    <property type="entry name" value="Glyco_hydro_43"/>
</dbReference>
<feature type="signal peptide" evidence="7">
    <location>
        <begin position="1"/>
        <end position="24"/>
    </location>
</feature>
<name>A0A918QGE3_9CAUL</name>
<keyword evidence="2 6" id="KW-0378">Hydrolase</keyword>
<comment type="caution">
    <text evidence="9">The sequence shown here is derived from an EMBL/GenBank/DDBJ whole genome shotgun (WGS) entry which is preliminary data.</text>
</comment>
<feature type="site" description="Important for catalytic activity, responsible for pKa modulation of the active site Glu and correct orientation of both the proton donor and substrate" evidence="5">
    <location>
        <position position="168"/>
    </location>
</feature>
<dbReference type="InterPro" id="IPR023296">
    <property type="entry name" value="Glyco_hydro_beta-prop_sf"/>
</dbReference>
<dbReference type="InterPro" id="IPR041542">
    <property type="entry name" value="GH43_C2"/>
</dbReference>
<evidence type="ECO:0000259" key="8">
    <source>
        <dbReference type="Pfam" id="PF17851"/>
    </source>
</evidence>
<gene>
    <name evidence="9" type="ORF">GCM10011273_33890</name>
</gene>
<dbReference type="InterPro" id="IPR051795">
    <property type="entry name" value="Glycosyl_Hydrlase_43"/>
</dbReference>
<keyword evidence="10" id="KW-1185">Reference proteome</keyword>